<dbReference type="InterPro" id="IPR052894">
    <property type="entry name" value="AsmA-related"/>
</dbReference>
<accession>A0A431U3M9</accession>
<dbReference type="EMBL" id="RXOF01000005">
    <property type="protein sequence ID" value="RTQ50168.1"/>
    <property type="molecule type" value="Genomic_DNA"/>
</dbReference>
<reference evidence="1 2" key="1">
    <citation type="submission" date="2018-12" db="EMBL/GenBank/DDBJ databases">
        <title>Hymenobacter gummosus sp. nov., isolated from a spring.</title>
        <authorList>
            <person name="Nie L."/>
        </authorList>
    </citation>
    <scope>NUCLEOTIDE SEQUENCE [LARGE SCALE GENOMIC DNA]</scope>
    <source>
        <strain evidence="1 2">KCTC 52166</strain>
    </source>
</reference>
<dbReference type="PANTHER" id="PTHR30441">
    <property type="entry name" value="DUF748 DOMAIN-CONTAINING PROTEIN"/>
    <property type="match status" value="1"/>
</dbReference>
<sequence length="686" mass="75844">MPALAALVAPGGWRARRGAAELDVRLHGLLPPAKGQPPGSRALSVRGYLRLHDAAFDIPARQASFRDLNVRLGLQDSLWRLDALTGQVDGMHFRATARTLYLLDYLTGQRPNTRITGQFAVDELRLARLGELLRPAGGAAQQRRPAAEGRGSVSLLPPGLQLRVGLRCGRLVLPTDTLEQVALTVRRDARRTSLSGLSARVWGGQVRGRASWPGPAARGRTAGEFALALRFGTVDYRRVARLVRRSLLARPRRAKPDAETARLQSPVRKLLLLANGRATCDIGTLLMPVGENLRHVRLRLTKAGSSFHLPSLYFVTTSGGAGFAQASAHVARGRLQSADASLDLRYATVDVQRLLLLLASLKPDDDDDDEDDAVSAAAADSAAAVRQGRATALLGGRVLTARLQVRAERVRYGALSGTDFRLASRLRPGEARLDDCSLQAFGGQLKLRGRLQTHAVGGRHPLHVQAQLQRIELPRLFEVADALSFDVLGSDNVRGTMDCEADLITDLDSTFLPAVARTSGYARAEVQNLELLRVTALEQALRFIGQKKTSHLFFRPVSTQVFLDQGRLLVPRLRLNSNLSDLEISGEYYLTGRSNLYVGLNPMQALLGNNRRRVARIRSGATARHPDRHLLYLHLRRPQGHMRYQVRPFQRRQQRQQQAQLLQEYRRLLQRQPIDTTLRLLRPPGR</sequence>
<dbReference type="PANTHER" id="PTHR30441:SF4">
    <property type="entry name" value="PROTEIN ASMA"/>
    <property type="match status" value="1"/>
</dbReference>
<dbReference type="AlphaFoldDB" id="A0A431U3M9"/>
<keyword evidence="2" id="KW-1185">Reference proteome</keyword>
<evidence type="ECO:0000313" key="1">
    <source>
        <dbReference type="EMBL" id="RTQ50168.1"/>
    </source>
</evidence>
<dbReference type="GO" id="GO:0005886">
    <property type="term" value="C:plasma membrane"/>
    <property type="evidence" value="ECO:0007669"/>
    <property type="project" value="TreeGrafter"/>
</dbReference>
<gene>
    <name evidence="1" type="ORF">EJV47_11075</name>
</gene>
<evidence type="ECO:0000313" key="2">
    <source>
        <dbReference type="Proteomes" id="UP000282184"/>
    </source>
</evidence>
<protein>
    <submittedName>
        <fullName evidence="1">Uncharacterized protein</fullName>
    </submittedName>
</protein>
<comment type="caution">
    <text evidence="1">The sequence shown here is derived from an EMBL/GenBank/DDBJ whole genome shotgun (WGS) entry which is preliminary data.</text>
</comment>
<name>A0A431U3M9_9BACT</name>
<dbReference type="GO" id="GO:0090313">
    <property type="term" value="P:regulation of protein targeting to membrane"/>
    <property type="evidence" value="ECO:0007669"/>
    <property type="project" value="TreeGrafter"/>
</dbReference>
<proteinExistence type="predicted"/>
<dbReference type="OrthoDB" id="843080at2"/>
<organism evidence="1 2">
    <name type="scientific">Hymenobacter gummosus</name>
    <dbReference type="NCBI Taxonomy" id="1776032"/>
    <lineage>
        <taxon>Bacteria</taxon>
        <taxon>Pseudomonadati</taxon>
        <taxon>Bacteroidota</taxon>
        <taxon>Cytophagia</taxon>
        <taxon>Cytophagales</taxon>
        <taxon>Hymenobacteraceae</taxon>
        <taxon>Hymenobacter</taxon>
    </lineage>
</organism>
<dbReference type="Proteomes" id="UP000282184">
    <property type="component" value="Unassembled WGS sequence"/>
</dbReference>